<evidence type="ECO:0000313" key="3">
    <source>
        <dbReference type="EMBL" id="KAK6946065.1"/>
    </source>
</evidence>
<name>A0AAN8ZUX0_9MAGN</name>
<reference evidence="3 4" key="1">
    <citation type="submission" date="2023-12" db="EMBL/GenBank/DDBJ databases">
        <title>A high-quality genome assembly for Dillenia turbinata (Dilleniales).</title>
        <authorList>
            <person name="Chanderbali A."/>
        </authorList>
    </citation>
    <scope>NUCLEOTIDE SEQUENCE [LARGE SCALE GENOMIC DNA]</scope>
    <source>
        <strain evidence="3">LSX21</strain>
        <tissue evidence="3">Leaf</tissue>
    </source>
</reference>
<dbReference type="PANTHER" id="PTHR31656">
    <property type="entry name" value="ROOT CAP DOMAIN-CONTAINING PROTEIN"/>
    <property type="match status" value="1"/>
</dbReference>
<dbReference type="Proteomes" id="UP001370490">
    <property type="component" value="Unassembled WGS sequence"/>
</dbReference>
<comment type="caution">
    <text evidence="3">The sequence shown here is derived from an EMBL/GenBank/DDBJ whole genome shotgun (WGS) entry which is preliminary data.</text>
</comment>
<keyword evidence="2" id="KW-0732">Signal</keyword>
<protein>
    <submittedName>
        <fullName evidence="3">Root cap</fullName>
    </submittedName>
</protein>
<feature type="signal peptide" evidence="2">
    <location>
        <begin position="1"/>
        <end position="23"/>
    </location>
</feature>
<evidence type="ECO:0000313" key="4">
    <source>
        <dbReference type="Proteomes" id="UP001370490"/>
    </source>
</evidence>
<keyword evidence="4" id="KW-1185">Reference proteome</keyword>
<dbReference type="AlphaFoldDB" id="A0AAN8ZUX0"/>
<feature type="compositionally biased region" description="Pro residues" evidence="1">
    <location>
        <begin position="76"/>
        <end position="177"/>
    </location>
</feature>
<feature type="compositionally biased region" description="Pro residues" evidence="1">
    <location>
        <begin position="280"/>
        <end position="330"/>
    </location>
</feature>
<feature type="region of interest" description="Disordered" evidence="1">
    <location>
        <begin position="72"/>
        <end position="337"/>
    </location>
</feature>
<feature type="compositionally biased region" description="Low complexity" evidence="1">
    <location>
        <begin position="265"/>
        <end position="279"/>
    </location>
</feature>
<accession>A0AAN8ZUX0</accession>
<feature type="chain" id="PRO_5042988671" evidence="2">
    <location>
        <begin position="24"/>
        <end position="634"/>
    </location>
</feature>
<feature type="compositionally biased region" description="Pro residues" evidence="1">
    <location>
        <begin position="202"/>
        <end position="238"/>
    </location>
</feature>
<dbReference type="Pfam" id="PF06830">
    <property type="entry name" value="Root_cap"/>
    <property type="match status" value="1"/>
</dbReference>
<organism evidence="3 4">
    <name type="scientific">Dillenia turbinata</name>
    <dbReference type="NCBI Taxonomy" id="194707"/>
    <lineage>
        <taxon>Eukaryota</taxon>
        <taxon>Viridiplantae</taxon>
        <taxon>Streptophyta</taxon>
        <taxon>Embryophyta</taxon>
        <taxon>Tracheophyta</taxon>
        <taxon>Spermatophyta</taxon>
        <taxon>Magnoliopsida</taxon>
        <taxon>eudicotyledons</taxon>
        <taxon>Gunneridae</taxon>
        <taxon>Pentapetalae</taxon>
        <taxon>Dilleniales</taxon>
        <taxon>Dilleniaceae</taxon>
        <taxon>Dillenia</taxon>
    </lineage>
</organism>
<dbReference type="InterPro" id="IPR009646">
    <property type="entry name" value="Root_cap"/>
</dbReference>
<sequence length="634" mass="66629">MAQFKVLSIALSILLMLAVVAEATPPGIANNPSHARCLDQKHKSCYNLEHVCPKFCPNGCYVECQSCKPMCNSGSTPPPPPQPQLSPPPPPTPSTPPPPTITPPPPSQSPPIYPPPTLPPPPKPQSPPPSPPPTPTPSPPPPSPSPPTPTPPPPPPSPSPPTPTPPPPPPSSTPPQSHPITSLSPPTLPPSTPSPSSNNSTPAPPTTSPPPPSSSPPLSSPTPSPSPPTSPPPAPTPSPSTNDTTPSSPPTTSPTPPSLSPPLSSPTISSSPSANATTPSSPPTTSPPPRSSTPPPSPPTPSSPPPPTKTPPSPSPPSPTPQGSSPPPSPSTSGKKVKCRNRKFPNCYAVGQTCPESCPGECEVDCVSCKPVCKCDKPGAVCQDPRFIGADGLTFYFHGKKDKDFCLVTDNNLHINAHFIGKRNESMTRDFTWVQSIAVLFNTHQLFIGAQKTPTWDEAIDHLSLSFDGEPINLPEAKGAMWQSRLAPRATITRTGYTNGVSIEVEGKFKITAKVMPVTQKESRVHNYDVREDDCFAHLDLNFKFLSLSEKVNGVLGQTYRADYVSKLKMGVAMPVMGGDDKFQTSSLFAADCSVSVFGKGYDTESEGSWQVEEYAKLMSCGSGRNGGGVICRR</sequence>
<evidence type="ECO:0000256" key="1">
    <source>
        <dbReference type="SAM" id="MobiDB-lite"/>
    </source>
</evidence>
<gene>
    <name evidence="3" type="ORF">RJ641_013609</name>
</gene>
<dbReference type="PRINTS" id="PR01217">
    <property type="entry name" value="PRICHEXTENSN"/>
</dbReference>
<proteinExistence type="predicted"/>
<feature type="compositionally biased region" description="Pro residues" evidence="1">
    <location>
        <begin position="247"/>
        <end position="264"/>
    </location>
</feature>
<evidence type="ECO:0000256" key="2">
    <source>
        <dbReference type="SAM" id="SignalP"/>
    </source>
</evidence>
<dbReference type="EMBL" id="JBAMMX010000002">
    <property type="protein sequence ID" value="KAK6946065.1"/>
    <property type="molecule type" value="Genomic_DNA"/>
</dbReference>